<reference evidence="12 13" key="2">
    <citation type="journal article" date="2012" name="Proc. Natl. Acad. Sci. U.S.A.">
        <title>Antigenic diversity is generated by distinct evolutionary mechanisms in African trypanosome species.</title>
        <authorList>
            <person name="Jackson A.P."/>
            <person name="Berry A."/>
            <person name="Aslett M."/>
            <person name="Allison H.C."/>
            <person name="Burton P."/>
            <person name="Vavrova-Anderson J."/>
            <person name="Brown R."/>
            <person name="Browne H."/>
            <person name="Corton N."/>
            <person name="Hauser H."/>
            <person name="Gamble J."/>
            <person name="Gilderthorp R."/>
            <person name="Marcello L."/>
            <person name="McQuillan J."/>
            <person name="Otto T.D."/>
            <person name="Quail M.A."/>
            <person name="Sanders M.J."/>
            <person name="van Tonder A."/>
            <person name="Ginger M.L."/>
            <person name="Field M.C."/>
            <person name="Barry J.D."/>
            <person name="Hertz-Fowler C."/>
            <person name="Berriman M."/>
        </authorList>
    </citation>
    <scope>NUCLEOTIDE SEQUENCE [LARGE SCALE GENOMIC DNA]</scope>
    <source>
        <strain evidence="12 13">IL3000</strain>
    </source>
</reference>
<accession>F9WJ31</accession>
<feature type="transmembrane region" description="Helical" evidence="10">
    <location>
        <begin position="77"/>
        <end position="98"/>
    </location>
</feature>
<dbReference type="OMA" id="SHCYHCD"/>
<dbReference type="PROSITE" id="PS50216">
    <property type="entry name" value="DHHC"/>
    <property type="match status" value="1"/>
</dbReference>
<dbReference type="Proteomes" id="UP000000702">
    <property type="component" value="Unassembled WGS sequence"/>
</dbReference>
<comment type="catalytic activity">
    <reaction evidence="10">
        <text>L-cysteinyl-[protein] + hexadecanoyl-CoA = S-hexadecanoyl-L-cysteinyl-[protein] + CoA</text>
        <dbReference type="Rhea" id="RHEA:36683"/>
        <dbReference type="Rhea" id="RHEA-COMP:10131"/>
        <dbReference type="Rhea" id="RHEA-COMP:11032"/>
        <dbReference type="ChEBI" id="CHEBI:29950"/>
        <dbReference type="ChEBI" id="CHEBI:57287"/>
        <dbReference type="ChEBI" id="CHEBI:57379"/>
        <dbReference type="ChEBI" id="CHEBI:74151"/>
        <dbReference type="EC" id="2.3.1.225"/>
    </reaction>
</comment>
<dbReference type="Pfam" id="PF01529">
    <property type="entry name" value="DHHC"/>
    <property type="match status" value="1"/>
</dbReference>
<evidence type="ECO:0000256" key="8">
    <source>
        <dbReference type="ARBA" id="ARBA00023288"/>
    </source>
</evidence>
<comment type="domain">
    <text evidence="10">The DHHC domain is required for palmitoyltransferase activity.</text>
</comment>
<gene>
    <name evidence="12" type="ORF">TCIL3000_0_21600</name>
</gene>
<reference evidence="13" key="1">
    <citation type="submission" date="2011-07" db="EMBL/GenBank/DDBJ databases">
        <title>Divergent evolution of antigenic variation in African trypanosomes.</title>
        <authorList>
            <person name="Jackson A.P."/>
            <person name="Berry A."/>
            <person name="Allison H.C."/>
            <person name="Burton P."/>
            <person name="Anderson J."/>
            <person name="Aslett M."/>
            <person name="Brown R."/>
            <person name="Corton N."/>
            <person name="Harris D."/>
            <person name="Hauser H."/>
            <person name="Gamble J."/>
            <person name="Gilderthorp R."/>
            <person name="McQuillan J."/>
            <person name="Quail M.A."/>
            <person name="Sanders M."/>
            <person name="Van Tonder A."/>
            <person name="Ginger M.L."/>
            <person name="Donelson J.E."/>
            <person name="Field M.C."/>
            <person name="Barry J.D."/>
            <person name="Berriman M."/>
            <person name="Hertz-Fowler C."/>
        </authorList>
    </citation>
    <scope>NUCLEOTIDE SEQUENCE [LARGE SCALE GENOMIC DNA]</scope>
    <source>
        <strain evidence="13">IL3000</strain>
    </source>
</reference>
<dbReference type="InterPro" id="IPR039859">
    <property type="entry name" value="PFA4/ZDH16/20/ERF2-like"/>
</dbReference>
<dbReference type="GO" id="GO:0006612">
    <property type="term" value="P:protein targeting to membrane"/>
    <property type="evidence" value="ECO:0007669"/>
    <property type="project" value="TreeGrafter"/>
</dbReference>
<sequence>MQVPVPSEPEDSVEALLSHEGRCNTSSAALGRLTRKRCCGRTFIWSPDACIQLLPTGITAVLVFGVVFTLWSELGVIELLALASFLFSAAASAFTLCSSDPGVYPRLRLGEIDPLRERMDLVYCRVCALRRPPRVSHCYECDVCVLEHDHHCGVLGGCVGQRTMRWFMLYLISIEGALFIGVFWLFRALIHLGPEIAGRGVRLEANASKVEETDVAPHAPATSMEGEDMRAVVIVLLFIAVSLISMLVGGMMFYYFYLVVTCPTRRESQRKSKRTQQSLTFETIKMNVARVIYPPPSLLVESPTLNVEDIV</sequence>
<organism evidence="12 13">
    <name type="scientific">Trypanosoma congolense (strain IL3000)</name>
    <dbReference type="NCBI Taxonomy" id="1068625"/>
    <lineage>
        <taxon>Eukaryota</taxon>
        <taxon>Discoba</taxon>
        <taxon>Euglenozoa</taxon>
        <taxon>Kinetoplastea</taxon>
        <taxon>Metakinetoplastina</taxon>
        <taxon>Trypanosomatida</taxon>
        <taxon>Trypanosomatidae</taxon>
        <taxon>Trypanosoma</taxon>
        <taxon>Nannomonas</taxon>
    </lineage>
</organism>
<name>F9WJ31_TRYCI</name>
<evidence type="ECO:0000256" key="9">
    <source>
        <dbReference type="ARBA" id="ARBA00023315"/>
    </source>
</evidence>
<comment type="subcellular location">
    <subcellularLocation>
        <location evidence="1">Endomembrane system</location>
        <topology evidence="1">Multi-pass membrane protein</topology>
    </subcellularLocation>
</comment>
<dbReference type="AlphaFoldDB" id="F9WJ31"/>
<dbReference type="EC" id="2.3.1.225" evidence="10"/>
<keyword evidence="6 10" id="KW-0472">Membrane</keyword>
<dbReference type="GO" id="GO:0005794">
    <property type="term" value="C:Golgi apparatus"/>
    <property type="evidence" value="ECO:0007669"/>
    <property type="project" value="TreeGrafter"/>
</dbReference>
<dbReference type="GO" id="GO:0005783">
    <property type="term" value="C:endoplasmic reticulum"/>
    <property type="evidence" value="ECO:0007669"/>
    <property type="project" value="TreeGrafter"/>
</dbReference>
<evidence type="ECO:0000259" key="11">
    <source>
        <dbReference type="Pfam" id="PF01529"/>
    </source>
</evidence>
<evidence type="ECO:0000256" key="3">
    <source>
        <dbReference type="ARBA" id="ARBA00022679"/>
    </source>
</evidence>
<feature type="transmembrane region" description="Helical" evidence="10">
    <location>
        <begin position="231"/>
        <end position="260"/>
    </location>
</feature>
<feature type="transmembrane region" description="Helical" evidence="10">
    <location>
        <begin position="51"/>
        <end position="71"/>
    </location>
</feature>
<proteinExistence type="inferred from homology"/>
<evidence type="ECO:0000256" key="1">
    <source>
        <dbReference type="ARBA" id="ARBA00004127"/>
    </source>
</evidence>
<evidence type="ECO:0000313" key="12">
    <source>
        <dbReference type="EMBL" id="CCD17332.1"/>
    </source>
</evidence>
<dbReference type="PANTHER" id="PTHR22883">
    <property type="entry name" value="ZINC FINGER DHHC DOMAIN CONTAINING PROTEIN"/>
    <property type="match status" value="1"/>
</dbReference>
<dbReference type="PANTHER" id="PTHR22883:SF301">
    <property type="entry name" value="PALMITOYLTRANSFERASE ZDHHC12"/>
    <property type="match status" value="1"/>
</dbReference>
<evidence type="ECO:0000256" key="6">
    <source>
        <dbReference type="ARBA" id="ARBA00023136"/>
    </source>
</evidence>
<evidence type="ECO:0000313" key="13">
    <source>
        <dbReference type="Proteomes" id="UP000000702"/>
    </source>
</evidence>
<keyword evidence="4 10" id="KW-0812">Transmembrane</keyword>
<keyword evidence="7" id="KW-0564">Palmitate</keyword>
<keyword evidence="9 10" id="KW-0012">Acyltransferase</keyword>
<evidence type="ECO:0000256" key="2">
    <source>
        <dbReference type="ARBA" id="ARBA00008574"/>
    </source>
</evidence>
<keyword evidence="5 10" id="KW-1133">Transmembrane helix</keyword>
<feature type="transmembrane region" description="Helical" evidence="10">
    <location>
        <begin position="167"/>
        <end position="186"/>
    </location>
</feature>
<comment type="similarity">
    <text evidence="2 10">Belongs to the DHHC palmitoyltransferase family.</text>
</comment>
<comment type="caution">
    <text evidence="12">The sequence shown here is derived from an EMBL/GenBank/DDBJ whole genome shotgun (WGS) entry which is preliminary data.</text>
</comment>
<protein>
    <recommendedName>
        <fullName evidence="10">Palmitoyltransferase</fullName>
        <ecNumber evidence="10">2.3.1.225</ecNumber>
    </recommendedName>
</protein>
<evidence type="ECO:0000256" key="7">
    <source>
        <dbReference type="ARBA" id="ARBA00023139"/>
    </source>
</evidence>
<keyword evidence="13" id="KW-1185">Reference proteome</keyword>
<keyword evidence="3 10" id="KW-0808">Transferase</keyword>
<feature type="domain" description="Palmitoyltransferase DHHC" evidence="11">
    <location>
        <begin position="120"/>
        <end position="271"/>
    </location>
</feature>
<dbReference type="InterPro" id="IPR001594">
    <property type="entry name" value="Palmitoyltrfase_DHHC"/>
</dbReference>
<evidence type="ECO:0000256" key="10">
    <source>
        <dbReference type="RuleBase" id="RU079119"/>
    </source>
</evidence>
<evidence type="ECO:0000256" key="4">
    <source>
        <dbReference type="ARBA" id="ARBA00022692"/>
    </source>
</evidence>
<dbReference type="EMBL" id="CAEQ01002674">
    <property type="protein sequence ID" value="CCD17332.1"/>
    <property type="molecule type" value="Genomic_DNA"/>
</dbReference>
<dbReference type="VEuPathDB" id="TriTrypDB:TcIL3000_0_21600"/>
<dbReference type="GO" id="GO:0019706">
    <property type="term" value="F:protein-cysteine S-palmitoyltransferase activity"/>
    <property type="evidence" value="ECO:0007669"/>
    <property type="project" value="UniProtKB-EC"/>
</dbReference>
<keyword evidence="8" id="KW-0449">Lipoprotein</keyword>
<evidence type="ECO:0000256" key="5">
    <source>
        <dbReference type="ARBA" id="ARBA00022989"/>
    </source>
</evidence>